<evidence type="ECO:0000313" key="3">
    <source>
        <dbReference type="Proteomes" id="UP000799770"/>
    </source>
</evidence>
<keyword evidence="3" id="KW-1185">Reference proteome</keyword>
<organism evidence="2 3">
    <name type="scientific">Lophiotrema nucula</name>
    <dbReference type="NCBI Taxonomy" id="690887"/>
    <lineage>
        <taxon>Eukaryota</taxon>
        <taxon>Fungi</taxon>
        <taxon>Dikarya</taxon>
        <taxon>Ascomycota</taxon>
        <taxon>Pezizomycotina</taxon>
        <taxon>Dothideomycetes</taxon>
        <taxon>Pleosporomycetidae</taxon>
        <taxon>Pleosporales</taxon>
        <taxon>Lophiotremataceae</taxon>
        <taxon>Lophiotrema</taxon>
    </lineage>
</organism>
<protein>
    <submittedName>
        <fullName evidence="2">Uncharacterized protein</fullName>
    </submittedName>
</protein>
<accession>A0A6A5YMH8</accession>
<proteinExistence type="predicted"/>
<name>A0A6A5YMH8_9PLEO</name>
<evidence type="ECO:0000256" key="1">
    <source>
        <dbReference type="SAM" id="Phobius"/>
    </source>
</evidence>
<gene>
    <name evidence="2" type="ORF">BDV96DRAFT_606683</name>
</gene>
<dbReference type="Proteomes" id="UP000799770">
    <property type="component" value="Unassembled WGS sequence"/>
</dbReference>
<feature type="transmembrane region" description="Helical" evidence="1">
    <location>
        <begin position="70"/>
        <end position="94"/>
    </location>
</feature>
<dbReference type="OrthoDB" id="10627598at2759"/>
<keyword evidence="1" id="KW-0812">Transmembrane</keyword>
<evidence type="ECO:0000313" key="2">
    <source>
        <dbReference type="EMBL" id="KAF2107358.1"/>
    </source>
</evidence>
<keyword evidence="1" id="KW-0472">Membrane</keyword>
<keyword evidence="1" id="KW-1133">Transmembrane helix</keyword>
<dbReference type="AlphaFoldDB" id="A0A6A5YMH8"/>
<dbReference type="EMBL" id="ML977355">
    <property type="protein sequence ID" value="KAF2107358.1"/>
    <property type="molecule type" value="Genomic_DNA"/>
</dbReference>
<sequence length="151" mass="17459">MVINERVRVAISFKQRGCVQRSQSRLPWIYFSYYCILETAMMFAPIIHSAHNTTTTNVLKDLDHDSSAGWSTEAILALIGLVITIICIATKFAWPKLRRRSSQRRYSQDAEYGFLAPHHSMTQPPGPFSNGDFRQYREEYIALVVRRETML</sequence>
<reference evidence="2" key="1">
    <citation type="journal article" date="2020" name="Stud. Mycol.">
        <title>101 Dothideomycetes genomes: a test case for predicting lifestyles and emergence of pathogens.</title>
        <authorList>
            <person name="Haridas S."/>
            <person name="Albert R."/>
            <person name="Binder M."/>
            <person name="Bloem J."/>
            <person name="Labutti K."/>
            <person name="Salamov A."/>
            <person name="Andreopoulos B."/>
            <person name="Baker S."/>
            <person name="Barry K."/>
            <person name="Bills G."/>
            <person name="Bluhm B."/>
            <person name="Cannon C."/>
            <person name="Castanera R."/>
            <person name="Culley D."/>
            <person name="Daum C."/>
            <person name="Ezra D."/>
            <person name="Gonzalez J."/>
            <person name="Henrissat B."/>
            <person name="Kuo A."/>
            <person name="Liang C."/>
            <person name="Lipzen A."/>
            <person name="Lutzoni F."/>
            <person name="Magnuson J."/>
            <person name="Mondo S."/>
            <person name="Nolan M."/>
            <person name="Ohm R."/>
            <person name="Pangilinan J."/>
            <person name="Park H.-J."/>
            <person name="Ramirez L."/>
            <person name="Alfaro M."/>
            <person name="Sun H."/>
            <person name="Tritt A."/>
            <person name="Yoshinaga Y."/>
            <person name="Zwiers L.-H."/>
            <person name="Turgeon B."/>
            <person name="Goodwin S."/>
            <person name="Spatafora J."/>
            <person name="Crous P."/>
            <person name="Grigoriev I."/>
        </authorList>
    </citation>
    <scope>NUCLEOTIDE SEQUENCE</scope>
    <source>
        <strain evidence="2">CBS 627.86</strain>
    </source>
</reference>
<feature type="transmembrane region" description="Helical" evidence="1">
    <location>
        <begin position="31"/>
        <end position="50"/>
    </location>
</feature>